<dbReference type="Gene3D" id="3.40.1310.20">
    <property type="match status" value="1"/>
</dbReference>
<dbReference type="GO" id="GO:0000166">
    <property type="term" value="F:nucleotide binding"/>
    <property type="evidence" value="ECO:0007669"/>
    <property type="project" value="UniProtKB-KW"/>
</dbReference>
<dbReference type="GO" id="GO:0016787">
    <property type="term" value="F:hydrolase activity"/>
    <property type="evidence" value="ECO:0007669"/>
    <property type="project" value="UniProtKB-KW"/>
</dbReference>
<dbReference type="GO" id="GO:0006260">
    <property type="term" value="P:DNA replication"/>
    <property type="evidence" value="ECO:0007669"/>
    <property type="project" value="UniProtKB-KW"/>
</dbReference>
<evidence type="ECO:0000256" key="5">
    <source>
        <dbReference type="ARBA" id="ARBA00022723"/>
    </source>
</evidence>
<reference evidence="12 13" key="2">
    <citation type="submission" date="2016-08" db="EMBL/GenBank/DDBJ databases">
        <title>Pervasive Adenine N6-methylation of Active Genes in Fungi.</title>
        <authorList>
            <consortium name="DOE Joint Genome Institute"/>
            <person name="Mondo S.J."/>
            <person name="Dannebaum R.O."/>
            <person name="Kuo R.C."/>
            <person name="Labutti K."/>
            <person name="Haridas S."/>
            <person name="Kuo A."/>
            <person name="Salamov A."/>
            <person name="Ahrendt S.R."/>
            <person name="Lipzen A."/>
            <person name="Sullivan W."/>
            <person name="Andreopoulos W.B."/>
            <person name="Clum A."/>
            <person name="Lindquist E."/>
            <person name="Daum C."/>
            <person name="Ramamoorthy G.K."/>
            <person name="Gryganskyi A."/>
            <person name="Culley D."/>
            <person name="Magnuson J.K."/>
            <person name="James T.Y."/>
            <person name="O'Malley M.A."/>
            <person name="Stajich J.E."/>
            <person name="Spatafora J.W."/>
            <person name="Visel A."/>
            <person name="Grigoriev I.V."/>
        </authorList>
    </citation>
    <scope>NUCLEOTIDE SEQUENCE [LARGE SCALE GENOMIC DNA]</scope>
    <source>
        <strain evidence="13">finn</strain>
    </source>
</reference>
<reference evidence="12 13" key="1">
    <citation type="submission" date="2016-08" db="EMBL/GenBank/DDBJ databases">
        <title>Genomes of anaerobic fungi encode conserved fungal cellulosomes for biomass hydrolysis.</title>
        <authorList>
            <consortium name="DOE Joint Genome Institute"/>
            <person name="Haitjema C.H."/>
            <person name="Gilmore S.P."/>
            <person name="Henske J.K."/>
            <person name="Solomon K.V."/>
            <person name="De Groot R."/>
            <person name="Kuo A."/>
            <person name="Mondo S.J."/>
            <person name="Salamov A.A."/>
            <person name="Labutti K."/>
            <person name="Zhao Z."/>
            <person name="Chiniquy J."/>
            <person name="Barry K."/>
            <person name="Brewer H.M."/>
            <person name="Purvine S.O."/>
            <person name="Wright A.T."/>
            <person name="Boxma B."/>
            <person name="Van Alen T."/>
            <person name="Hackstein J.H."/>
            <person name="Baker S.E."/>
            <person name="Grigoriev I.V."/>
            <person name="O'Malley M.A."/>
        </authorList>
    </citation>
    <scope>NUCLEOTIDE SEQUENCE [LARGE SCALE GENOMIC DNA]</scope>
    <source>
        <strain evidence="13">finn</strain>
    </source>
</reference>
<keyword evidence="9" id="KW-0190">Covalent protein-DNA linkage</keyword>
<evidence type="ECO:0000256" key="8">
    <source>
        <dbReference type="ARBA" id="ARBA00022801"/>
    </source>
</evidence>
<dbReference type="EMBL" id="MCFH01000012">
    <property type="protein sequence ID" value="ORX53734.1"/>
    <property type="molecule type" value="Genomic_DNA"/>
</dbReference>
<proteinExistence type="predicted"/>
<evidence type="ECO:0000256" key="3">
    <source>
        <dbReference type="ARBA" id="ARBA00022705"/>
    </source>
</evidence>
<gene>
    <name evidence="12" type="ORF">BCR36DRAFT_582023</name>
</gene>
<evidence type="ECO:0000256" key="7">
    <source>
        <dbReference type="ARBA" id="ARBA00022759"/>
    </source>
</evidence>
<dbReference type="GO" id="GO:0016779">
    <property type="term" value="F:nucleotidyltransferase activity"/>
    <property type="evidence" value="ECO:0007669"/>
    <property type="project" value="UniProtKB-KW"/>
</dbReference>
<keyword evidence="8" id="KW-0378">Hydrolase</keyword>
<evidence type="ECO:0000256" key="1">
    <source>
        <dbReference type="ARBA" id="ARBA00022679"/>
    </source>
</evidence>
<keyword evidence="1" id="KW-0808">Transferase</keyword>
<name>A0A1Y1VDN3_9FUNG</name>
<evidence type="ECO:0000256" key="6">
    <source>
        <dbReference type="ARBA" id="ARBA00022741"/>
    </source>
</evidence>
<keyword evidence="5" id="KW-0479">Metal-binding</keyword>
<keyword evidence="10" id="KW-0238">DNA-binding</keyword>
<evidence type="ECO:0000256" key="2">
    <source>
        <dbReference type="ARBA" id="ARBA00022695"/>
    </source>
</evidence>
<dbReference type="Pfam" id="PF00799">
    <property type="entry name" value="Gemini_AL1"/>
    <property type="match status" value="1"/>
</dbReference>
<dbReference type="AlphaFoldDB" id="A0A1Y1VDN3"/>
<feature type="domain" description="CRESS-DNA virus Rep endonuclease" evidence="11">
    <location>
        <begin position="14"/>
        <end position="71"/>
    </location>
</feature>
<evidence type="ECO:0000259" key="11">
    <source>
        <dbReference type="Pfam" id="PF00799"/>
    </source>
</evidence>
<dbReference type="GO" id="GO:0046872">
    <property type="term" value="F:metal ion binding"/>
    <property type="evidence" value="ECO:0007669"/>
    <property type="project" value="UniProtKB-KW"/>
</dbReference>
<sequence length="106" mass="12727">MLENDLKRNNRKWNYIISIEKNHEGYINHYHIHAYIRCVKKLNTTDLSYFDVLGNHPNIQFHSNYRSSKAMIKCVLKEYNEPLSNFNYQDLIADKPKKRTKAPELQ</sequence>
<evidence type="ECO:0000313" key="12">
    <source>
        <dbReference type="EMBL" id="ORX53734.1"/>
    </source>
</evidence>
<evidence type="ECO:0000256" key="9">
    <source>
        <dbReference type="ARBA" id="ARBA00023124"/>
    </source>
</evidence>
<evidence type="ECO:0000313" key="13">
    <source>
        <dbReference type="Proteomes" id="UP000193719"/>
    </source>
</evidence>
<evidence type="ECO:0000256" key="10">
    <source>
        <dbReference type="ARBA" id="ARBA00023125"/>
    </source>
</evidence>
<comment type="caution">
    <text evidence="12">The sequence shown here is derived from an EMBL/GenBank/DDBJ whole genome shotgun (WGS) entry which is preliminary data.</text>
</comment>
<keyword evidence="6" id="KW-0547">Nucleotide-binding</keyword>
<evidence type="ECO:0000256" key="4">
    <source>
        <dbReference type="ARBA" id="ARBA00022722"/>
    </source>
</evidence>
<keyword evidence="13" id="KW-1185">Reference proteome</keyword>
<keyword evidence="4" id="KW-0540">Nuclease</keyword>
<organism evidence="12 13">
    <name type="scientific">Piromyces finnis</name>
    <dbReference type="NCBI Taxonomy" id="1754191"/>
    <lineage>
        <taxon>Eukaryota</taxon>
        <taxon>Fungi</taxon>
        <taxon>Fungi incertae sedis</taxon>
        <taxon>Chytridiomycota</taxon>
        <taxon>Chytridiomycota incertae sedis</taxon>
        <taxon>Neocallimastigomycetes</taxon>
        <taxon>Neocallimastigales</taxon>
        <taxon>Neocallimastigaceae</taxon>
        <taxon>Piromyces</taxon>
    </lineage>
</organism>
<dbReference type="Proteomes" id="UP000193719">
    <property type="component" value="Unassembled WGS sequence"/>
</dbReference>
<keyword evidence="3" id="KW-0235">DNA replication</keyword>
<keyword evidence="7" id="KW-0255">Endonuclease</keyword>
<dbReference type="SUPFAM" id="SSF55464">
    <property type="entry name" value="Origin of replication-binding domain, RBD-like"/>
    <property type="match status" value="1"/>
</dbReference>
<dbReference type="GO" id="GO:0004519">
    <property type="term" value="F:endonuclease activity"/>
    <property type="evidence" value="ECO:0007669"/>
    <property type="project" value="UniProtKB-KW"/>
</dbReference>
<dbReference type="InterPro" id="IPR049912">
    <property type="entry name" value="CRESS_DNA_REP"/>
</dbReference>
<keyword evidence="2" id="KW-0548">Nucleotidyltransferase</keyword>
<accession>A0A1Y1VDN3</accession>
<dbReference type="GO" id="GO:0003677">
    <property type="term" value="F:DNA binding"/>
    <property type="evidence" value="ECO:0007669"/>
    <property type="project" value="UniProtKB-KW"/>
</dbReference>
<protein>
    <recommendedName>
        <fullName evidence="11">CRESS-DNA virus Rep endonuclease domain-containing protein</fullName>
    </recommendedName>
</protein>